<dbReference type="EMBL" id="AEIU01000046">
    <property type="protein sequence ID" value="EFP97807.1"/>
    <property type="molecule type" value="Genomic_DNA"/>
</dbReference>
<name>E3BGJ9_9VIBR</name>
<reference evidence="1 2" key="1">
    <citation type="journal article" date="2012" name="Int. J. Syst. Evol. Microbiol.">
        <title>Vibrio caribbeanicus sp. nov., isolated from the marine sponge Scleritoderma cyanea.</title>
        <authorList>
            <person name="Hoffmann M."/>
            <person name="Monday S.R."/>
            <person name="Allard M.W."/>
            <person name="Strain E.A."/>
            <person name="Whittaker P."/>
            <person name="Naum M."/>
            <person name="McCarthy P.J."/>
            <person name="Lopez J.V."/>
            <person name="Fischer M."/>
            <person name="Brown E.W."/>
        </authorList>
    </citation>
    <scope>NUCLEOTIDE SEQUENCE [LARGE SCALE GENOMIC DNA]</scope>
    <source>
        <strain evidence="1 2">ATCC BAA-2122</strain>
    </source>
</reference>
<gene>
    <name evidence="1" type="ORF">VIBC2010_00889</name>
</gene>
<comment type="caution">
    <text evidence="1">The sequence shown here is derived from an EMBL/GenBank/DDBJ whole genome shotgun (WGS) entry which is preliminary data.</text>
</comment>
<organism evidence="1 2">
    <name type="scientific">Vibrio caribbeanicus ATCC BAA-2122</name>
    <dbReference type="NCBI Taxonomy" id="796620"/>
    <lineage>
        <taxon>Bacteria</taxon>
        <taxon>Pseudomonadati</taxon>
        <taxon>Pseudomonadota</taxon>
        <taxon>Gammaproteobacteria</taxon>
        <taxon>Vibrionales</taxon>
        <taxon>Vibrionaceae</taxon>
        <taxon>Vibrio</taxon>
    </lineage>
</organism>
<dbReference type="SUPFAM" id="SSF69635">
    <property type="entry name" value="Type III secretory system chaperone-like"/>
    <property type="match status" value="1"/>
</dbReference>
<dbReference type="RefSeq" id="WP_009600086.1">
    <property type="nucleotide sequence ID" value="NZ_AEIU01000046.1"/>
</dbReference>
<protein>
    <submittedName>
        <fullName evidence="1">Uncharacterized protein</fullName>
    </submittedName>
</protein>
<keyword evidence="2" id="KW-1185">Reference proteome</keyword>
<sequence>MNNEQKIVDNLLQELGRTWGLGFLKLDDSGRCVFKTEEGIDLTIDMIAGSSHLQLFADLGSMPYNEEKQFLMRLMHYNFNSTILRQAYFALDPENNRVVLRYQHPTEGLDVNILANIIGNFTTISPEAKNSIRDLFESTNNTSFQIDNTNFIRG</sequence>
<proteinExistence type="predicted"/>
<dbReference type="InterPro" id="IPR010261">
    <property type="entry name" value="Tir_chaperone"/>
</dbReference>
<dbReference type="Proteomes" id="UP000002943">
    <property type="component" value="Unassembled WGS sequence"/>
</dbReference>
<dbReference type="GO" id="GO:0030254">
    <property type="term" value="P:protein secretion by the type III secretion system"/>
    <property type="evidence" value="ECO:0007669"/>
    <property type="project" value="InterPro"/>
</dbReference>
<dbReference type="STRING" id="796620.VIBC2010_00889"/>
<dbReference type="AlphaFoldDB" id="E3BGJ9"/>
<dbReference type="OrthoDB" id="5872341at2"/>
<dbReference type="Pfam" id="PF05932">
    <property type="entry name" value="CesT"/>
    <property type="match status" value="1"/>
</dbReference>
<evidence type="ECO:0000313" key="2">
    <source>
        <dbReference type="Proteomes" id="UP000002943"/>
    </source>
</evidence>
<accession>E3BGJ9</accession>
<dbReference type="eggNOG" id="ENOG503142C">
    <property type="taxonomic scope" value="Bacteria"/>
</dbReference>
<evidence type="ECO:0000313" key="1">
    <source>
        <dbReference type="EMBL" id="EFP97807.1"/>
    </source>
</evidence>
<dbReference type="CDD" id="cd16364">
    <property type="entry name" value="T3SC_I-like"/>
    <property type="match status" value="1"/>
</dbReference>
<dbReference type="Gene3D" id="3.30.1460.10">
    <property type="match status" value="1"/>
</dbReference>